<protein>
    <submittedName>
        <fullName evidence="2">Uncharacterized protein</fullName>
    </submittedName>
</protein>
<proteinExistence type="predicted"/>
<evidence type="ECO:0000256" key="1">
    <source>
        <dbReference type="SAM" id="MobiDB-lite"/>
    </source>
</evidence>
<evidence type="ECO:0000313" key="2">
    <source>
        <dbReference type="EMBL" id="CAB1456887.1"/>
    </source>
</evidence>
<name>A0A9N7ZBF9_PLEPL</name>
<keyword evidence="3" id="KW-1185">Reference proteome</keyword>
<feature type="compositionally biased region" description="Basic residues" evidence="1">
    <location>
        <begin position="134"/>
        <end position="143"/>
    </location>
</feature>
<feature type="compositionally biased region" description="Basic and acidic residues" evidence="1">
    <location>
        <begin position="248"/>
        <end position="265"/>
    </location>
</feature>
<sequence>MGPTVSAWKLNFVRVWEEWSWWSESMVARWRREGKMWPGQEDVMIEQGDLWRKEGSDSGKRQVECVHGQLGVVSKAIAREGERRGEDDREKEMGRRRRRTGVCVLLWRRNLASSLTKGRAVRGRSRETGMALSPRRRTRRKRVGVGDSVGGARCGLWWVARGHTSGMARAPSVTYLERYTNEALQGAGRMWKWRSVVIPNGYTHHDGTEMVWSLSDSVAGPMAIPCTRIEQGSSSSVVPYPSPYHNVGEARTRGKGVCDKADPNERGNNTTTGIGRGSRWTRGTRPGRRQDWQAKTTRSTRRSRRGVERGDSGSEAHGGRQTNEVPTSRGPLGGMCRRGMSIKPHPQRVKDGGGPEWEGREEVSHRQRRGPRSLVARNI</sequence>
<accession>A0A9N7ZBF9</accession>
<feature type="compositionally biased region" description="Basic and acidic residues" evidence="1">
    <location>
        <begin position="305"/>
        <end position="318"/>
    </location>
</feature>
<organism evidence="2 3">
    <name type="scientific">Pleuronectes platessa</name>
    <name type="common">European plaice</name>
    <dbReference type="NCBI Taxonomy" id="8262"/>
    <lineage>
        <taxon>Eukaryota</taxon>
        <taxon>Metazoa</taxon>
        <taxon>Chordata</taxon>
        <taxon>Craniata</taxon>
        <taxon>Vertebrata</taxon>
        <taxon>Euteleostomi</taxon>
        <taxon>Actinopterygii</taxon>
        <taxon>Neopterygii</taxon>
        <taxon>Teleostei</taxon>
        <taxon>Neoteleostei</taxon>
        <taxon>Acanthomorphata</taxon>
        <taxon>Carangaria</taxon>
        <taxon>Pleuronectiformes</taxon>
        <taxon>Pleuronectoidei</taxon>
        <taxon>Pleuronectidae</taxon>
        <taxon>Pleuronectes</taxon>
    </lineage>
</organism>
<gene>
    <name evidence="2" type="ORF">PLEPLA_LOCUS44683</name>
</gene>
<dbReference type="Proteomes" id="UP001153269">
    <property type="component" value="Unassembled WGS sequence"/>
</dbReference>
<dbReference type="EMBL" id="CADEAL010004317">
    <property type="protein sequence ID" value="CAB1456887.1"/>
    <property type="molecule type" value="Genomic_DNA"/>
</dbReference>
<feature type="region of interest" description="Disordered" evidence="1">
    <location>
        <begin position="245"/>
        <end position="379"/>
    </location>
</feature>
<feature type="compositionally biased region" description="Basic and acidic residues" evidence="1">
    <location>
        <begin position="348"/>
        <end position="365"/>
    </location>
</feature>
<evidence type="ECO:0000313" key="3">
    <source>
        <dbReference type="Proteomes" id="UP001153269"/>
    </source>
</evidence>
<comment type="caution">
    <text evidence="2">The sequence shown here is derived from an EMBL/GenBank/DDBJ whole genome shotgun (WGS) entry which is preliminary data.</text>
</comment>
<reference evidence="2" key="1">
    <citation type="submission" date="2020-03" db="EMBL/GenBank/DDBJ databases">
        <authorList>
            <person name="Weist P."/>
        </authorList>
    </citation>
    <scope>NUCLEOTIDE SEQUENCE</scope>
</reference>
<feature type="region of interest" description="Disordered" evidence="1">
    <location>
        <begin position="118"/>
        <end position="145"/>
    </location>
</feature>
<dbReference type="AlphaFoldDB" id="A0A9N7ZBF9"/>